<accession>A0A2A6CMC0</accession>
<reference evidence="3" key="2">
    <citation type="submission" date="2022-06" db="UniProtKB">
        <authorList>
            <consortium name="EnsemblMetazoa"/>
        </authorList>
    </citation>
    <scope>IDENTIFICATION</scope>
    <source>
        <strain evidence="3">PS312</strain>
    </source>
</reference>
<proteinExistence type="predicted"/>
<organism evidence="3 4">
    <name type="scientific">Pristionchus pacificus</name>
    <name type="common">Parasitic nematode worm</name>
    <dbReference type="NCBI Taxonomy" id="54126"/>
    <lineage>
        <taxon>Eukaryota</taxon>
        <taxon>Metazoa</taxon>
        <taxon>Ecdysozoa</taxon>
        <taxon>Nematoda</taxon>
        <taxon>Chromadorea</taxon>
        <taxon>Rhabditida</taxon>
        <taxon>Rhabditina</taxon>
        <taxon>Diplogasteromorpha</taxon>
        <taxon>Diplogasteroidea</taxon>
        <taxon>Neodiplogasteridae</taxon>
        <taxon>Pristionchus</taxon>
    </lineage>
</organism>
<feature type="compositionally biased region" description="Low complexity" evidence="1">
    <location>
        <begin position="22"/>
        <end position="45"/>
    </location>
</feature>
<protein>
    <submittedName>
        <fullName evidence="3">Uncharacterized protein</fullName>
    </submittedName>
</protein>
<reference evidence="4" key="1">
    <citation type="journal article" date="2008" name="Nat. Genet.">
        <title>The Pristionchus pacificus genome provides a unique perspective on nematode lifestyle and parasitism.</title>
        <authorList>
            <person name="Dieterich C."/>
            <person name="Clifton S.W."/>
            <person name="Schuster L.N."/>
            <person name="Chinwalla A."/>
            <person name="Delehaunty K."/>
            <person name="Dinkelacker I."/>
            <person name="Fulton L."/>
            <person name="Fulton R."/>
            <person name="Godfrey J."/>
            <person name="Minx P."/>
            <person name="Mitreva M."/>
            <person name="Roeseler W."/>
            <person name="Tian H."/>
            <person name="Witte H."/>
            <person name="Yang S.P."/>
            <person name="Wilson R.K."/>
            <person name="Sommer R.J."/>
        </authorList>
    </citation>
    <scope>NUCLEOTIDE SEQUENCE [LARGE SCALE GENOMIC DNA]</scope>
    <source>
        <strain evidence="4">PS312</strain>
    </source>
</reference>
<dbReference type="EnsemblMetazoa" id="PPA41126.1">
    <property type="protein sequence ID" value="PPA41126.1"/>
    <property type="gene ID" value="WBGene00279495"/>
</dbReference>
<dbReference type="AlphaFoldDB" id="A0A2A6CMC0"/>
<dbReference type="Proteomes" id="UP000005239">
    <property type="component" value="Unassembled WGS sequence"/>
</dbReference>
<evidence type="ECO:0000313" key="3">
    <source>
        <dbReference type="EnsemblMetazoa" id="PPA41126.1"/>
    </source>
</evidence>
<sequence length="166" mass="17793">MTNGFTLFYLIQAHSAQVSCMSPSATTSTETTSTSTSTEPTTTTSVGQCPEMTKYPLATCNEENPGSTWVMDNSCERAPNDPYRNEWLRLCSEATITSTSVTCALPGSLLHLVNPTAMTSATEPPLQCVGTDWTLADGTTTLFTAVQMHNAAVAYYKATEVTTDLP</sequence>
<name>A0A2A6CMC0_PRIPA</name>
<feature type="region of interest" description="Disordered" evidence="1">
    <location>
        <begin position="21"/>
        <end position="48"/>
    </location>
</feature>
<gene>
    <name evidence="3" type="primary">WBGene00279495</name>
</gene>
<keyword evidence="2" id="KW-0732">Signal</keyword>
<feature type="chain" id="PRO_5044345387" evidence="2">
    <location>
        <begin position="17"/>
        <end position="166"/>
    </location>
</feature>
<feature type="signal peptide" evidence="2">
    <location>
        <begin position="1"/>
        <end position="16"/>
    </location>
</feature>
<accession>A0A8R1V0B1</accession>
<keyword evidence="4" id="KW-1185">Reference proteome</keyword>
<evidence type="ECO:0000313" key="4">
    <source>
        <dbReference type="Proteomes" id="UP000005239"/>
    </source>
</evidence>
<evidence type="ECO:0000256" key="1">
    <source>
        <dbReference type="SAM" id="MobiDB-lite"/>
    </source>
</evidence>
<evidence type="ECO:0000256" key="2">
    <source>
        <dbReference type="SAM" id="SignalP"/>
    </source>
</evidence>